<dbReference type="PANTHER" id="PTHR30486">
    <property type="entry name" value="TWITCHING MOTILITY PROTEIN PILT"/>
    <property type="match status" value="1"/>
</dbReference>
<accession>A0A944CQE9</accession>
<protein>
    <submittedName>
        <fullName evidence="3">CpaF family protein</fullName>
    </submittedName>
</protein>
<reference evidence="3 4" key="1">
    <citation type="journal article" date="2021" name="Microorganisms">
        <title>Bacterial Dimethylsulfoniopropionate Biosynthesis in the East China Sea.</title>
        <authorList>
            <person name="Liu J."/>
            <person name="Zhang Y."/>
            <person name="Liu J."/>
            <person name="Zhong H."/>
            <person name="Williams B.T."/>
            <person name="Zheng Y."/>
            <person name="Curson A.R.J."/>
            <person name="Sun C."/>
            <person name="Sun H."/>
            <person name="Song D."/>
            <person name="Wagner Mackenzie B."/>
            <person name="Bermejo Martinez A."/>
            <person name="Todd J.D."/>
            <person name="Zhang X.H."/>
        </authorList>
    </citation>
    <scope>NUCLEOTIDE SEQUENCE [LARGE SCALE GENOMIC DNA]</scope>
    <source>
        <strain evidence="3 4">ESS08</strain>
    </source>
</reference>
<dbReference type="PANTHER" id="PTHR30486:SF15">
    <property type="entry name" value="TYPE II_IV SECRETION SYSTEM ATPASE"/>
    <property type="match status" value="1"/>
</dbReference>
<dbReference type="EMBL" id="QTKX01000003">
    <property type="protein sequence ID" value="MBS8266582.1"/>
    <property type="molecule type" value="Genomic_DNA"/>
</dbReference>
<evidence type="ECO:0000313" key="4">
    <source>
        <dbReference type="Proteomes" id="UP000761411"/>
    </source>
</evidence>
<dbReference type="Pfam" id="PF00437">
    <property type="entry name" value="T2SSE"/>
    <property type="match status" value="1"/>
</dbReference>
<dbReference type="Proteomes" id="UP000761411">
    <property type="component" value="Unassembled WGS sequence"/>
</dbReference>
<evidence type="ECO:0000313" key="3">
    <source>
        <dbReference type="EMBL" id="MBS8266582.1"/>
    </source>
</evidence>
<name>A0A944CQE9_9BACI</name>
<dbReference type="GO" id="GO:0016887">
    <property type="term" value="F:ATP hydrolysis activity"/>
    <property type="evidence" value="ECO:0007669"/>
    <property type="project" value="InterPro"/>
</dbReference>
<sequence length="445" mass="50192">MSLFNRYKQENRSLEPQFQEKTVITKPKEFWEMESKLHTFLLEELKKYPNQDEGEEKAKIRELSQVFFDQEGDRMTFEEKQDVLTYVEHELMAYGPITPLLENPQVSEVMVNSPNEVFYEKNGRILKADAVFQDDMHIQRVIEKIVSPIGRRVDESSPMVDARLPDGSRVNAIIPPLALKGPSLTIRKFSEKPFTITDLVSFGTLSSEMAEFIDICVKSRLNIFISGGTGSGKTSTLNVLSAFIPNEERIVTIEDAAELKLNQDHIVSLESRPPNIEGKGQITIRDLVRNSLRMRPDRIVVGEVRGAEALDMLQAMNTGHDGSLSTGHANSPRDILSRLETMVLMAGFDLPVRAIREQIAGAIDVIVHQARLKDGTRKITHITEVLGMEGDTIVLQDLYLFRESGRTEDGRINGSFVSTGIRPKFTEQLELNGFNLPASWFAGEW</sequence>
<keyword evidence="4" id="KW-1185">Reference proteome</keyword>
<organism evidence="3 4">
    <name type="scientific">Mesobacillus boroniphilus</name>
    <dbReference type="NCBI Taxonomy" id="308892"/>
    <lineage>
        <taxon>Bacteria</taxon>
        <taxon>Bacillati</taxon>
        <taxon>Bacillota</taxon>
        <taxon>Bacilli</taxon>
        <taxon>Bacillales</taxon>
        <taxon>Bacillaceae</taxon>
        <taxon>Mesobacillus</taxon>
    </lineage>
</organism>
<dbReference type="CDD" id="cd01130">
    <property type="entry name" value="VirB11-like_ATPase"/>
    <property type="match status" value="1"/>
</dbReference>
<dbReference type="Gene3D" id="3.40.50.300">
    <property type="entry name" value="P-loop containing nucleotide triphosphate hydrolases"/>
    <property type="match status" value="1"/>
</dbReference>
<dbReference type="RefSeq" id="WP_249745552.1">
    <property type="nucleotide sequence ID" value="NZ_QTKX01000003.1"/>
</dbReference>
<dbReference type="SUPFAM" id="SSF52540">
    <property type="entry name" value="P-loop containing nucleoside triphosphate hydrolases"/>
    <property type="match status" value="1"/>
</dbReference>
<dbReference type="AlphaFoldDB" id="A0A944CQE9"/>
<evidence type="ECO:0000259" key="2">
    <source>
        <dbReference type="Pfam" id="PF00437"/>
    </source>
</evidence>
<comment type="similarity">
    <text evidence="1">Belongs to the GSP E family.</text>
</comment>
<dbReference type="Gene3D" id="3.30.450.380">
    <property type="match status" value="1"/>
</dbReference>
<proteinExistence type="inferred from homology"/>
<gene>
    <name evidence="3" type="ORF">DYI25_19345</name>
</gene>
<dbReference type="InterPro" id="IPR027417">
    <property type="entry name" value="P-loop_NTPase"/>
</dbReference>
<dbReference type="InterPro" id="IPR050921">
    <property type="entry name" value="T4SS_GSP_E_ATPase"/>
</dbReference>
<evidence type="ECO:0000256" key="1">
    <source>
        <dbReference type="ARBA" id="ARBA00006611"/>
    </source>
</evidence>
<feature type="domain" description="Bacterial type II secretion system protein E" evidence="2">
    <location>
        <begin position="94"/>
        <end position="369"/>
    </location>
</feature>
<dbReference type="InterPro" id="IPR001482">
    <property type="entry name" value="T2SS/T4SS_dom"/>
</dbReference>
<comment type="caution">
    <text evidence="3">The sequence shown here is derived from an EMBL/GenBank/DDBJ whole genome shotgun (WGS) entry which is preliminary data.</text>
</comment>